<dbReference type="PANTHER" id="PTHR36156">
    <property type="entry name" value="SLR2101 PROTEIN"/>
    <property type="match status" value="1"/>
</dbReference>
<dbReference type="OrthoDB" id="5840532at2759"/>
<dbReference type="SUPFAM" id="SSF51182">
    <property type="entry name" value="RmlC-like cupins"/>
    <property type="match status" value="1"/>
</dbReference>
<evidence type="ECO:0000313" key="3">
    <source>
        <dbReference type="Proteomes" id="UP000288859"/>
    </source>
</evidence>
<dbReference type="Gene3D" id="2.60.120.10">
    <property type="entry name" value="Jelly Rolls"/>
    <property type="match status" value="1"/>
</dbReference>
<dbReference type="CDD" id="cd02231">
    <property type="entry name" value="cupin_BLL6423-like"/>
    <property type="match status" value="1"/>
</dbReference>
<protein>
    <recommendedName>
        <fullName evidence="1">Cupin type-2 domain-containing protein</fullName>
    </recommendedName>
</protein>
<proteinExistence type="predicted"/>
<accession>A0A438NEK5</accession>
<dbReference type="Proteomes" id="UP000288859">
    <property type="component" value="Unassembled WGS sequence"/>
</dbReference>
<comment type="caution">
    <text evidence="2">The sequence shown here is derived from an EMBL/GenBank/DDBJ whole genome shotgun (WGS) entry which is preliminary data.</text>
</comment>
<dbReference type="EMBL" id="NAJM01000005">
    <property type="protein sequence ID" value="RVX74161.1"/>
    <property type="molecule type" value="Genomic_DNA"/>
</dbReference>
<evidence type="ECO:0000259" key="1">
    <source>
        <dbReference type="Pfam" id="PF07883"/>
    </source>
</evidence>
<feature type="domain" description="Cupin type-2" evidence="1">
    <location>
        <begin position="96"/>
        <end position="163"/>
    </location>
</feature>
<evidence type="ECO:0000313" key="2">
    <source>
        <dbReference type="EMBL" id="RVX74161.1"/>
    </source>
</evidence>
<organism evidence="2 3">
    <name type="scientific">Exophiala mesophila</name>
    <name type="common">Black yeast-like fungus</name>
    <dbReference type="NCBI Taxonomy" id="212818"/>
    <lineage>
        <taxon>Eukaryota</taxon>
        <taxon>Fungi</taxon>
        <taxon>Dikarya</taxon>
        <taxon>Ascomycota</taxon>
        <taxon>Pezizomycotina</taxon>
        <taxon>Eurotiomycetes</taxon>
        <taxon>Chaetothyriomycetidae</taxon>
        <taxon>Chaetothyriales</taxon>
        <taxon>Herpotrichiellaceae</taxon>
        <taxon>Exophiala</taxon>
    </lineage>
</organism>
<dbReference type="AlphaFoldDB" id="A0A438NEK5"/>
<dbReference type="InterPro" id="IPR011051">
    <property type="entry name" value="RmlC_Cupin_sf"/>
</dbReference>
<sequence>MTTNRTPTPVAGLPLLKRHIASHDANGKSIYTTSPAQQFIAIPGVGGLARSYSVSGVPATLTDDADLKAYLSSDANQVTSWTQPNIVTPNGVNLLIVDLEPGGVSQMHRTVSIDFSVCVMGTILHELDSGETVTLKPGDHIVQRGTNHRWHNASKTEPARFVATTVSCIPFDIAGKPLEEHHAPVETEKKDGNKL</sequence>
<dbReference type="Pfam" id="PF07883">
    <property type="entry name" value="Cupin_2"/>
    <property type="match status" value="1"/>
</dbReference>
<dbReference type="InterPro" id="IPR047142">
    <property type="entry name" value="OryJ/VirC-like"/>
</dbReference>
<dbReference type="VEuPathDB" id="FungiDB:PV10_01488"/>
<dbReference type="PANTHER" id="PTHR36156:SF3">
    <property type="entry name" value="CUPIN 2 CONSERVED BARREL DOMAIN-CONTAINING PROTEIN"/>
    <property type="match status" value="1"/>
</dbReference>
<reference evidence="2 3" key="1">
    <citation type="submission" date="2017-03" db="EMBL/GenBank/DDBJ databases">
        <title>Genomes of endolithic fungi from Antarctica.</title>
        <authorList>
            <person name="Coleine C."/>
            <person name="Masonjones S."/>
            <person name="Stajich J.E."/>
        </authorList>
    </citation>
    <scope>NUCLEOTIDE SEQUENCE [LARGE SCALE GENOMIC DNA]</scope>
    <source>
        <strain evidence="2 3">CCFEE 6314</strain>
    </source>
</reference>
<dbReference type="InterPro" id="IPR013096">
    <property type="entry name" value="Cupin_2"/>
</dbReference>
<name>A0A438NEK5_EXOME</name>
<dbReference type="InterPro" id="IPR014710">
    <property type="entry name" value="RmlC-like_jellyroll"/>
</dbReference>
<gene>
    <name evidence="2" type="ORF">B0A52_01993</name>
</gene>